<organism evidence="2 3">
    <name type="scientific">Pseudomonas inefficax</name>
    <dbReference type="NCBI Taxonomy" id="2078786"/>
    <lineage>
        <taxon>Bacteria</taxon>
        <taxon>Pseudomonadati</taxon>
        <taxon>Pseudomonadota</taxon>
        <taxon>Gammaproteobacteria</taxon>
        <taxon>Pseudomonadales</taxon>
        <taxon>Pseudomonadaceae</taxon>
        <taxon>Pseudomonas</taxon>
    </lineage>
</organism>
<comment type="caution">
    <text evidence="2">The sequence shown here is derived from an EMBL/GenBank/DDBJ whole genome shotgun (WGS) entry which is preliminary data.</text>
</comment>
<sequence>MCRDGPQSGPGNISFNAKNGGRFAAHRDTRPLLQRRRLPSYRFQITAISNLTCRFACKARSVLLPFPEYMAR</sequence>
<reference evidence="2 3" key="1">
    <citation type="submission" date="2018-02" db="EMBL/GenBank/DDBJ databases">
        <authorList>
            <person name="Dubost A."/>
        </authorList>
    </citation>
    <scope>NUCLEOTIDE SEQUENCE [LARGE SCALE GENOMIC DNA]</scope>
    <source>
        <strain evidence="3">JV551A3</strain>
    </source>
</reference>
<gene>
    <name evidence="2" type="ORF">JV551A3_V1_1080041</name>
</gene>
<evidence type="ECO:0000313" key="2">
    <source>
        <dbReference type="EMBL" id="SPO60952.1"/>
    </source>
</evidence>
<keyword evidence="3" id="KW-1185">Reference proteome</keyword>
<evidence type="ECO:0000313" key="3">
    <source>
        <dbReference type="Proteomes" id="UP000294335"/>
    </source>
</evidence>
<dbReference type="Proteomes" id="UP000294335">
    <property type="component" value="Unassembled WGS sequence"/>
</dbReference>
<feature type="region of interest" description="Disordered" evidence="1">
    <location>
        <begin position="1"/>
        <end position="28"/>
    </location>
</feature>
<accession>A0AAQ1P712</accession>
<dbReference type="EMBL" id="OPYN01000108">
    <property type="protein sequence ID" value="SPO60952.1"/>
    <property type="molecule type" value="Genomic_DNA"/>
</dbReference>
<evidence type="ECO:0000256" key="1">
    <source>
        <dbReference type="SAM" id="MobiDB-lite"/>
    </source>
</evidence>
<name>A0AAQ1P712_9PSED</name>
<dbReference type="AlphaFoldDB" id="A0AAQ1P712"/>
<proteinExistence type="predicted"/>
<protein>
    <submittedName>
        <fullName evidence="2">Uncharacterized protein</fullName>
    </submittedName>
</protein>